<keyword evidence="3 10" id="KW-0547">Nucleotide-binding</keyword>
<dbReference type="InterPro" id="IPR036187">
    <property type="entry name" value="DNA_mismatch_repair_MutS_sf"/>
</dbReference>
<comment type="subcellular location">
    <subcellularLocation>
        <location evidence="1">Nucleus</location>
    </subcellularLocation>
</comment>
<comment type="function">
    <text evidence="10">Component of the post-replicative DNA mismatch repair system (MMR).</text>
</comment>
<dbReference type="InParanoid" id="A0A1Y1XKD3"/>
<dbReference type="GO" id="GO:0030983">
    <property type="term" value="F:mismatched DNA binding"/>
    <property type="evidence" value="ECO:0007669"/>
    <property type="project" value="InterPro"/>
</dbReference>
<dbReference type="FunFam" id="3.40.50.300:FF:000523">
    <property type="entry name" value="DNA mismatch repair protein"/>
    <property type="match status" value="1"/>
</dbReference>
<dbReference type="Pfam" id="PF05192">
    <property type="entry name" value="MutS_III"/>
    <property type="match status" value="1"/>
</dbReference>
<evidence type="ECO:0000256" key="9">
    <source>
        <dbReference type="ARBA" id="ARBA00064337"/>
    </source>
</evidence>
<dbReference type="GO" id="GO:0006312">
    <property type="term" value="P:mitotic recombination"/>
    <property type="evidence" value="ECO:0007669"/>
    <property type="project" value="TreeGrafter"/>
</dbReference>
<dbReference type="Pfam" id="PF01624">
    <property type="entry name" value="MutS_I"/>
    <property type="match status" value="1"/>
</dbReference>
<dbReference type="InterPro" id="IPR016151">
    <property type="entry name" value="DNA_mismatch_repair_MutS_N"/>
</dbReference>
<keyword evidence="4 10" id="KW-0227">DNA damage</keyword>
<dbReference type="InterPro" id="IPR045076">
    <property type="entry name" value="MutS"/>
</dbReference>
<evidence type="ECO:0000259" key="11">
    <source>
        <dbReference type="PROSITE" id="PS00486"/>
    </source>
</evidence>
<dbReference type="FunFam" id="1.10.1420.10:FF:000017">
    <property type="entry name" value="DNA mismatch repair protein Msh2"/>
    <property type="match status" value="1"/>
</dbReference>
<dbReference type="InterPro" id="IPR007695">
    <property type="entry name" value="DNA_mismatch_repair_MutS-lik_N"/>
</dbReference>
<name>A0A1Y1XKD3_9FUNG</name>
<evidence type="ECO:0000256" key="10">
    <source>
        <dbReference type="RuleBase" id="RU003756"/>
    </source>
</evidence>
<dbReference type="STRING" id="1314790.A0A1Y1XKD3"/>
<dbReference type="Pfam" id="PF00488">
    <property type="entry name" value="MutS_V"/>
    <property type="match status" value="1"/>
</dbReference>
<dbReference type="SUPFAM" id="SSF48334">
    <property type="entry name" value="DNA repair protein MutS, domain III"/>
    <property type="match status" value="1"/>
</dbReference>
<dbReference type="InterPro" id="IPR032642">
    <property type="entry name" value="Msh2_ATP-bd"/>
</dbReference>
<dbReference type="SUPFAM" id="SSF52540">
    <property type="entry name" value="P-loop containing nucleoside triphosphate hydrolases"/>
    <property type="match status" value="1"/>
</dbReference>
<dbReference type="OrthoDB" id="295033at2759"/>
<evidence type="ECO:0000256" key="2">
    <source>
        <dbReference type="ARBA" id="ARBA00006271"/>
    </source>
</evidence>
<evidence type="ECO:0000256" key="6">
    <source>
        <dbReference type="ARBA" id="ARBA00023125"/>
    </source>
</evidence>
<dbReference type="Pfam" id="PF05188">
    <property type="entry name" value="MutS_II"/>
    <property type="match status" value="1"/>
</dbReference>
<evidence type="ECO:0000256" key="1">
    <source>
        <dbReference type="ARBA" id="ARBA00004123"/>
    </source>
</evidence>
<comment type="caution">
    <text evidence="12">The sequence shown here is derived from an EMBL/GenBank/DDBJ whole genome shotgun (WGS) entry which is preliminary data.</text>
</comment>
<dbReference type="Pfam" id="PF05190">
    <property type="entry name" value="MutS_IV"/>
    <property type="match status" value="1"/>
</dbReference>
<dbReference type="Gene3D" id="3.40.50.300">
    <property type="entry name" value="P-loop containing nucleotide triphosphate hydrolases"/>
    <property type="match status" value="1"/>
</dbReference>
<dbReference type="Proteomes" id="UP000193498">
    <property type="component" value="Unassembled WGS sequence"/>
</dbReference>
<protein>
    <submittedName>
        <fullName evidence="12">DNA mismatch repair protein</fullName>
    </submittedName>
</protein>
<comment type="subunit">
    <text evidence="9">Heterodimer of msh2 and msh6.</text>
</comment>
<dbReference type="SMART" id="SM00533">
    <property type="entry name" value="MUTSd"/>
    <property type="match status" value="1"/>
</dbReference>
<keyword evidence="8" id="KW-0539">Nucleus</keyword>
<dbReference type="Gene3D" id="1.10.1420.10">
    <property type="match status" value="2"/>
</dbReference>
<keyword evidence="7 10" id="KW-0234">DNA repair</keyword>
<dbReference type="InterPro" id="IPR000432">
    <property type="entry name" value="DNA_mismatch_repair_MutS_C"/>
</dbReference>
<dbReference type="EMBL" id="MCFE01000576">
    <property type="protein sequence ID" value="ORX86153.1"/>
    <property type="molecule type" value="Genomic_DNA"/>
</dbReference>
<sequence>MAASTKDRPALELDNKSETGFCQFYRSLGDANSGVIRIFERNGGDFYSVHGEDALYVSREIYKTSSVIKYLGSGEGLPSCTLSKLNTETFLRDGLMTKQLRFEIWVPDKKSTFGWKLGKKASPGNLQDVEDLLFVNNEISASPVVLAVKVTQKDGQKFVGVAFADTTVRELGVSEFIDNELFSNFESLVIQIGVKECLIPETDKANAYEIGKLTSVLNRCGIVITECKKAYYQTKDVEQDLNRLLDEETPLTSMPEFELKQAMGAVACIIKYLSLLNDDTNFGNYTLRQHDLSQYMKLDASALRALNLMPGVQDGYNKTMSVFGVLNKCKTAQGARLLAQWLKQPLLEIKEIEQRQQLVEVLTESNEFRQSLQEEHLCKVPDLHRLAKRFQRGSAHLQDVVRIYQVLIRLPSLLDLIENTEFAEESHAELVNKIYTTKLRGYVEDLSKLQEMIETTIDLDRVDYHEYVIKPDFDDTLKDLREKLDKVMAGLPIEHERVGANLGLEIEKKLKLEKSTLYGYCFRITRTEASVLRNKSSQCIELSTQRSGVLFTTPKMREMSEKIRDLSEEYDRTQSALVKEVIGIVASYFPILEVLNGLLAHLDVLVSFAHVSAHAPIPYIKPKLFPKGQGNLVLRSARHPCLEMQDDVSFIPNDVEIIRKQSEFQIITGPNMGGKSTYIRQIGVVVLMAQIGCFVPCDEAEVPIFDCILARVGAGDSQLKGVSTFMAEMLETASILKSATRDSLIIVDELGRGTSTYDGFGLAWSISEFIATQIRCFCLFATHFHELTALSNQVESVKNLHVTAHLGKINGTREITLLYKVNPGVCDQSFGIHVAELANFPSTVVNLAKRKAIELEDFEEENTEAPKTKHRKEDVQKGSKLIEQIMTDFGKITELQNLGADEIKKQVDRLKQQYQAQVDSNPWLMDMIGSM</sequence>
<dbReference type="PANTHER" id="PTHR11361">
    <property type="entry name" value="DNA MISMATCH REPAIR PROTEIN MUTS FAMILY MEMBER"/>
    <property type="match status" value="1"/>
</dbReference>
<evidence type="ECO:0000313" key="13">
    <source>
        <dbReference type="Proteomes" id="UP000193498"/>
    </source>
</evidence>
<dbReference type="GO" id="GO:0140664">
    <property type="term" value="F:ATP-dependent DNA damage sensor activity"/>
    <property type="evidence" value="ECO:0007669"/>
    <property type="project" value="InterPro"/>
</dbReference>
<evidence type="ECO:0000256" key="5">
    <source>
        <dbReference type="ARBA" id="ARBA00022840"/>
    </source>
</evidence>
<comment type="similarity">
    <text evidence="2 10">Belongs to the DNA mismatch repair MutS family.</text>
</comment>
<dbReference type="GO" id="GO:0006298">
    <property type="term" value="P:mismatch repair"/>
    <property type="evidence" value="ECO:0007669"/>
    <property type="project" value="InterPro"/>
</dbReference>
<dbReference type="FunFam" id="1.10.1420.10:FF:000015">
    <property type="entry name" value="DNA mismatch repair protein Msh2"/>
    <property type="match status" value="1"/>
</dbReference>
<keyword evidence="5" id="KW-0067">ATP-binding</keyword>
<dbReference type="InterPro" id="IPR007861">
    <property type="entry name" value="DNA_mismatch_repair_MutS_clamp"/>
</dbReference>
<organism evidence="12 13">
    <name type="scientific">Basidiobolus meristosporus CBS 931.73</name>
    <dbReference type="NCBI Taxonomy" id="1314790"/>
    <lineage>
        <taxon>Eukaryota</taxon>
        <taxon>Fungi</taxon>
        <taxon>Fungi incertae sedis</taxon>
        <taxon>Zoopagomycota</taxon>
        <taxon>Entomophthoromycotina</taxon>
        <taxon>Basidiobolomycetes</taxon>
        <taxon>Basidiobolales</taxon>
        <taxon>Basidiobolaceae</taxon>
        <taxon>Basidiobolus</taxon>
    </lineage>
</organism>
<dbReference type="FunCoup" id="A0A1Y1XKD3">
    <property type="interactions" value="1197"/>
</dbReference>
<evidence type="ECO:0000256" key="8">
    <source>
        <dbReference type="ARBA" id="ARBA00023242"/>
    </source>
</evidence>
<dbReference type="InterPro" id="IPR007696">
    <property type="entry name" value="DNA_mismatch_repair_MutS_core"/>
</dbReference>
<evidence type="ECO:0000313" key="12">
    <source>
        <dbReference type="EMBL" id="ORX86153.1"/>
    </source>
</evidence>
<dbReference type="FunFam" id="3.30.420.110:FF:000002">
    <property type="entry name" value="DNA mismatch repair protein"/>
    <property type="match status" value="1"/>
</dbReference>
<dbReference type="NCBIfam" id="NF003810">
    <property type="entry name" value="PRK05399.1"/>
    <property type="match status" value="1"/>
</dbReference>
<gene>
    <name evidence="12" type="ORF">K493DRAFT_269057</name>
</gene>
<dbReference type="CDD" id="cd03285">
    <property type="entry name" value="ABC_MSH2_euk"/>
    <property type="match status" value="1"/>
</dbReference>
<dbReference type="SMART" id="SM00534">
    <property type="entry name" value="MUTSac"/>
    <property type="match status" value="1"/>
</dbReference>
<dbReference type="InterPro" id="IPR011184">
    <property type="entry name" value="DNA_mismatch_repair_Msh2"/>
</dbReference>
<dbReference type="GO" id="GO:0005524">
    <property type="term" value="F:ATP binding"/>
    <property type="evidence" value="ECO:0007669"/>
    <property type="project" value="UniProtKB-KW"/>
</dbReference>
<evidence type="ECO:0000256" key="7">
    <source>
        <dbReference type="ARBA" id="ARBA00023204"/>
    </source>
</evidence>
<evidence type="ECO:0000256" key="3">
    <source>
        <dbReference type="ARBA" id="ARBA00022741"/>
    </source>
</evidence>
<dbReference type="InterPro" id="IPR027417">
    <property type="entry name" value="P-loop_NTPase"/>
</dbReference>
<feature type="domain" description="DNA mismatch repair proteins mutS family" evidence="11">
    <location>
        <begin position="743"/>
        <end position="759"/>
    </location>
</feature>
<dbReference type="SUPFAM" id="SSF53150">
    <property type="entry name" value="DNA repair protein MutS, domain II"/>
    <property type="match status" value="1"/>
</dbReference>
<dbReference type="InterPro" id="IPR036678">
    <property type="entry name" value="MutS_con_dom_sf"/>
</dbReference>
<reference evidence="12 13" key="1">
    <citation type="submission" date="2016-07" db="EMBL/GenBank/DDBJ databases">
        <title>Pervasive Adenine N6-methylation of Active Genes in Fungi.</title>
        <authorList>
            <consortium name="DOE Joint Genome Institute"/>
            <person name="Mondo S.J."/>
            <person name="Dannebaum R.O."/>
            <person name="Kuo R.C."/>
            <person name="Labutti K."/>
            <person name="Haridas S."/>
            <person name="Kuo A."/>
            <person name="Salamov A."/>
            <person name="Ahrendt S.R."/>
            <person name="Lipzen A."/>
            <person name="Sullivan W."/>
            <person name="Andreopoulos W.B."/>
            <person name="Clum A."/>
            <person name="Lindquist E."/>
            <person name="Daum C."/>
            <person name="Ramamoorthy G.K."/>
            <person name="Gryganskyi A."/>
            <person name="Culley D."/>
            <person name="Magnuson J.K."/>
            <person name="James T.Y."/>
            <person name="O'Malley M.A."/>
            <person name="Stajich J.E."/>
            <person name="Spatafora J.W."/>
            <person name="Visel A."/>
            <person name="Grigoriev I.V."/>
        </authorList>
    </citation>
    <scope>NUCLEOTIDE SEQUENCE [LARGE SCALE GENOMIC DNA]</scope>
    <source>
        <strain evidence="12 13">CBS 931.73</strain>
    </source>
</reference>
<dbReference type="InterPro" id="IPR007860">
    <property type="entry name" value="DNA_mmatch_repair_MutS_con_dom"/>
</dbReference>
<dbReference type="GO" id="GO:0032301">
    <property type="term" value="C:MutSalpha complex"/>
    <property type="evidence" value="ECO:0007669"/>
    <property type="project" value="TreeGrafter"/>
</dbReference>
<dbReference type="Gene3D" id="3.40.1170.10">
    <property type="entry name" value="DNA repair protein MutS, domain I"/>
    <property type="match status" value="1"/>
</dbReference>
<dbReference type="PIRSF" id="PIRSF005813">
    <property type="entry name" value="MSH2"/>
    <property type="match status" value="1"/>
</dbReference>
<proteinExistence type="inferred from homology"/>
<evidence type="ECO:0000256" key="4">
    <source>
        <dbReference type="ARBA" id="ARBA00022763"/>
    </source>
</evidence>
<accession>A0A1Y1XKD3</accession>
<dbReference type="PROSITE" id="PS00486">
    <property type="entry name" value="DNA_MISMATCH_REPAIR_2"/>
    <property type="match status" value="1"/>
</dbReference>
<dbReference type="AlphaFoldDB" id="A0A1Y1XKD3"/>
<dbReference type="Gene3D" id="3.30.420.110">
    <property type="entry name" value="MutS, connector domain"/>
    <property type="match status" value="1"/>
</dbReference>
<keyword evidence="13" id="KW-1185">Reference proteome</keyword>
<keyword evidence="6 10" id="KW-0238">DNA-binding</keyword>
<dbReference type="PANTHER" id="PTHR11361:SF35">
    <property type="entry name" value="DNA MISMATCH REPAIR PROTEIN MSH2"/>
    <property type="match status" value="1"/>
</dbReference>